<dbReference type="AlphaFoldDB" id="A0A432WWB9"/>
<reference evidence="2" key="1">
    <citation type="journal article" date="2018" name="Front. Microbiol.">
        <title>Genome-Based Analysis Reveals the Taxonomy and Diversity of the Family Idiomarinaceae.</title>
        <authorList>
            <person name="Liu Y."/>
            <person name="Lai Q."/>
            <person name="Shao Z."/>
        </authorList>
    </citation>
    <scope>NUCLEOTIDE SEQUENCE [LARGE SCALE GENOMIC DNA]</scope>
    <source>
        <strain evidence="2">AIS</strain>
    </source>
</reference>
<comment type="caution">
    <text evidence="1">The sequence shown here is derived from an EMBL/GenBank/DDBJ whole genome shotgun (WGS) entry which is preliminary data.</text>
</comment>
<dbReference type="EMBL" id="PIPP01000001">
    <property type="protein sequence ID" value="RUO38080.1"/>
    <property type="molecule type" value="Genomic_DNA"/>
</dbReference>
<name>A0A432WWB9_9GAMM</name>
<gene>
    <name evidence="1" type="ORF">CWE13_00015</name>
</gene>
<organism evidence="1 2">
    <name type="scientific">Aliidiomarina shirensis</name>
    <dbReference type="NCBI Taxonomy" id="1048642"/>
    <lineage>
        <taxon>Bacteria</taxon>
        <taxon>Pseudomonadati</taxon>
        <taxon>Pseudomonadota</taxon>
        <taxon>Gammaproteobacteria</taxon>
        <taxon>Alteromonadales</taxon>
        <taxon>Idiomarinaceae</taxon>
        <taxon>Aliidiomarina</taxon>
    </lineage>
</organism>
<sequence length="177" mass="20291">MEVESDIAETPGSYFWQPTSSAWPFDYPGYQDMYINMWVGIYLRGLDFNIVSTDAENVVFRWDEARLGVTAKKLQSITVYHLSVDRQRSVNSDIPVQPVPTMLQASSGRVSVSLDYSPFFDSPYVFGTKRVEQGQGFIDDGVGRSMVLELPIEYDGHRVIYRFTFTATDVQQWNSYH</sequence>
<evidence type="ECO:0000313" key="2">
    <source>
        <dbReference type="Proteomes" id="UP000286934"/>
    </source>
</evidence>
<keyword evidence="2" id="KW-1185">Reference proteome</keyword>
<accession>A0A432WWB9</accession>
<protein>
    <submittedName>
        <fullName evidence="1">Uncharacterized protein</fullName>
    </submittedName>
</protein>
<evidence type="ECO:0000313" key="1">
    <source>
        <dbReference type="EMBL" id="RUO38080.1"/>
    </source>
</evidence>
<proteinExistence type="predicted"/>
<dbReference type="Proteomes" id="UP000286934">
    <property type="component" value="Unassembled WGS sequence"/>
</dbReference>